<comment type="caution">
    <text evidence="2">The sequence shown here is derived from an EMBL/GenBank/DDBJ whole genome shotgun (WGS) entry which is preliminary data.</text>
</comment>
<organism evidence="2 3">
    <name type="scientific">Parapontixanthobacter aurantiacus</name>
    <dbReference type="NCBI Taxonomy" id="1463599"/>
    <lineage>
        <taxon>Bacteria</taxon>
        <taxon>Pseudomonadati</taxon>
        <taxon>Pseudomonadota</taxon>
        <taxon>Alphaproteobacteria</taxon>
        <taxon>Sphingomonadales</taxon>
        <taxon>Erythrobacteraceae</taxon>
        <taxon>Parapontixanthobacter</taxon>
    </lineage>
</organism>
<dbReference type="AlphaFoldDB" id="A0A844ZB31"/>
<dbReference type="OrthoDB" id="7420165at2"/>
<sequence length="435" mass="46667">MEIHRSLGKRRLVFPMMLSRLPLPADRRPLIAALAVLLCLVCAAIVLAQVEGERGIAPVAASTDIVIEGVEVDVTGESARDAQQEGWREAQRIAWERAGGPAISDSQLQSLVSSIVIEKEQIGPRRYIATLGVIFDRQRAGSLLGRGGQVSRSAPMLLLPVTVSGGTAIIYEQRNAWQRAWAEFQPGGSRINYVRPSGAGGQSLLLTAGQTERRSRYWWRTILDQFNAADVLIPVARLEYTYPGGPITGRFVARFGPDSRYLDGFTMTAASDEELPDMLRNAVRQLDRIYQRALTSGRLRPDATLDLEGGEVDPALQQLIELGRQLENYDRTQAAPPPAATPDAQTPADQPDTPSASIATYTVQFATPDAQSFDAALSGVRGAPGVRGASVSSTALGGTSVMSVQYAGSLGELAAALSARGFTVQQGSNALLISR</sequence>
<feature type="region of interest" description="Disordered" evidence="1">
    <location>
        <begin position="332"/>
        <end position="355"/>
    </location>
</feature>
<evidence type="ECO:0000313" key="3">
    <source>
        <dbReference type="Proteomes" id="UP000433104"/>
    </source>
</evidence>
<gene>
    <name evidence="2" type="ORF">GRI38_06810</name>
</gene>
<evidence type="ECO:0000313" key="2">
    <source>
        <dbReference type="EMBL" id="MXO85741.1"/>
    </source>
</evidence>
<dbReference type="EMBL" id="WTYW01000001">
    <property type="protein sequence ID" value="MXO85741.1"/>
    <property type="molecule type" value="Genomic_DNA"/>
</dbReference>
<dbReference type="Proteomes" id="UP000433104">
    <property type="component" value="Unassembled WGS sequence"/>
</dbReference>
<evidence type="ECO:0000256" key="1">
    <source>
        <dbReference type="SAM" id="MobiDB-lite"/>
    </source>
</evidence>
<feature type="compositionally biased region" description="Low complexity" evidence="1">
    <location>
        <begin position="341"/>
        <end position="354"/>
    </location>
</feature>
<proteinExistence type="predicted"/>
<reference evidence="2 3" key="1">
    <citation type="submission" date="2019-12" db="EMBL/GenBank/DDBJ databases">
        <title>Genomic-based taxomic classification of the family Erythrobacteraceae.</title>
        <authorList>
            <person name="Xu L."/>
        </authorList>
    </citation>
    <scope>NUCLEOTIDE SEQUENCE [LARGE SCALE GENOMIC DNA]</scope>
    <source>
        <strain evidence="2 3">MCCC 1A09962</strain>
    </source>
</reference>
<name>A0A844ZB31_9SPHN</name>
<accession>A0A844ZB31</accession>
<protein>
    <submittedName>
        <fullName evidence="2">Heavy-metal-associated domain-containing protein</fullName>
    </submittedName>
</protein>
<keyword evidence="3" id="KW-1185">Reference proteome</keyword>